<sequence>MGPLPNSLYFPWSVTTKELSEFLLLTLGIKFNELTATSSNELALENPSADCPESTLESFPSFSAENLDPEGFLTCFAEIPVEESRLHRRETFLSTNIHGQNLNSSHCHVNPIFHHPSYLSQESPSQLSDHQDFYLLCLPDSQEFGLVRTIDTSLAHVHTCRRQNTPLKGPHIRPVEQHHQQKSAKSVTYQD</sequence>
<protein>
    <submittedName>
        <fullName evidence="2">Uncharacterized protein</fullName>
    </submittedName>
</protein>
<evidence type="ECO:0000313" key="2">
    <source>
        <dbReference type="EMBL" id="TYI18542.1"/>
    </source>
</evidence>
<keyword evidence="3" id="KW-1185">Reference proteome</keyword>
<proteinExistence type="predicted"/>
<organism evidence="2 3">
    <name type="scientific">Gossypium tomentosum</name>
    <name type="common">Hawaiian cotton</name>
    <name type="synonym">Gossypium sandvicense</name>
    <dbReference type="NCBI Taxonomy" id="34277"/>
    <lineage>
        <taxon>Eukaryota</taxon>
        <taxon>Viridiplantae</taxon>
        <taxon>Streptophyta</taxon>
        <taxon>Embryophyta</taxon>
        <taxon>Tracheophyta</taxon>
        <taxon>Spermatophyta</taxon>
        <taxon>Magnoliopsida</taxon>
        <taxon>eudicotyledons</taxon>
        <taxon>Gunneridae</taxon>
        <taxon>Pentapetalae</taxon>
        <taxon>rosids</taxon>
        <taxon>malvids</taxon>
        <taxon>Malvales</taxon>
        <taxon>Malvaceae</taxon>
        <taxon>Malvoideae</taxon>
        <taxon>Gossypium</taxon>
    </lineage>
</organism>
<feature type="region of interest" description="Disordered" evidence="1">
    <location>
        <begin position="165"/>
        <end position="191"/>
    </location>
</feature>
<accession>A0A5D2PRA6</accession>
<evidence type="ECO:0000256" key="1">
    <source>
        <dbReference type="SAM" id="MobiDB-lite"/>
    </source>
</evidence>
<gene>
    <name evidence="2" type="ORF">ES332_A07G098100v1</name>
</gene>
<reference evidence="2 3" key="1">
    <citation type="submission" date="2019-07" db="EMBL/GenBank/DDBJ databases">
        <title>WGS assembly of Gossypium tomentosum.</title>
        <authorList>
            <person name="Chen Z.J."/>
            <person name="Sreedasyam A."/>
            <person name="Ando A."/>
            <person name="Song Q."/>
            <person name="De L."/>
            <person name="Hulse-Kemp A."/>
            <person name="Ding M."/>
            <person name="Ye W."/>
            <person name="Kirkbride R."/>
            <person name="Jenkins J."/>
            <person name="Plott C."/>
            <person name="Lovell J."/>
            <person name="Lin Y.-M."/>
            <person name="Vaughn R."/>
            <person name="Liu B."/>
            <person name="Li W."/>
            <person name="Simpson S."/>
            <person name="Scheffler B."/>
            <person name="Saski C."/>
            <person name="Grover C."/>
            <person name="Hu G."/>
            <person name="Conover J."/>
            <person name="Carlson J."/>
            <person name="Shu S."/>
            <person name="Boston L."/>
            <person name="Williams M."/>
            <person name="Peterson D."/>
            <person name="Mcgee K."/>
            <person name="Jones D."/>
            <person name="Wendel J."/>
            <person name="Stelly D."/>
            <person name="Grimwood J."/>
            <person name="Schmutz J."/>
        </authorList>
    </citation>
    <scope>NUCLEOTIDE SEQUENCE [LARGE SCALE GENOMIC DNA]</scope>
    <source>
        <strain evidence="2">7179.01</strain>
    </source>
</reference>
<dbReference type="EMBL" id="CM017616">
    <property type="protein sequence ID" value="TYI18542.1"/>
    <property type="molecule type" value="Genomic_DNA"/>
</dbReference>
<evidence type="ECO:0000313" key="3">
    <source>
        <dbReference type="Proteomes" id="UP000322667"/>
    </source>
</evidence>
<dbReference type="Proteomes" id="UP000322667">
    <property type="component" value="Chromosome A07"/>
</dbReference>
<dbReference type="AlphaFoldDB" id="A0A5D2PRA6"/>
<name>A0A5D2PRA6_GOSTO</name>